<dbReference type="OrthoDB" id="10249338at2759"/>
<dbReference type="EMBL" id="OU900098">
    <property type="protein sequence ID" value="CAG9862260.1"/>
    <property type="molecule type" value="Genomic_DNA"/>
</dbReference>
<dbReference type="Proteomes" id="UP001153712">
    <property type="component" value="Chromosome 5"/>
</dbReference>
<protein>
    <submittedName>
        <fullName evidence="1">Uncharacterized protein</fullName>
    </submittedName>
</protein>
<keyword evidence="2" id="KW-1185">Reference proteome</keyword>
<name>A0A9N9XPI2_PHYSR</name>
<accession>A0A9N9XPI2</accession>
<evidence type="ECO:0000313" key="1">
    <source>
        <dbReference type="EMBL" id="CAG9862260.1"/>
    </source>
</evidence>
<proteinExistence type="predicted"/>
<evidence type="ECO:0000313" key="2">
    <source>
        <dbReference type="Proteomes" id="UP001153712"/>
    </source>
</evidence>
<dbReference type="AlphaFoldDB" id="A0A9N9XPI2"/>
<organism evidence="1 2">
    <name type="scientific">Phyllotreta striolata</name>
    <name type="common">Striped flea beetle</name>
    <name type="synonym">Crioceris striolata</name>
    <dbReference type="NCBI Taxonomy" id="444603"/>
    <lineage>
        <taxon>Eukaryota</taxon>
        <taxon>Metazoa</taxon>
        <taxon>Ecdysozoa</taxon>
        <taxon>Arthropoda</taxon>
        <taxon>Hexapoda</taxon>
        <taxon>Insecta</taxon>
        <taxon>Pterygota</taxon>
        <taxon>Neoptera</taxon>
        <taxon>Endopterygota</taxon>
        <taxon>Coleoptera</taxon>
        <taxon>Polyphaga</taxon>
        <taxon>Cucujiformia</taxon>
        <taxon>Chrysomeloidea</taxon>
        <taxon>Chrysomelidae</taxon>
        <taxon>Galerucinae</taxon>
        <taxon>Alticini</taxon>
        <taxon>Phyllotreta</taxon>
    </lineage>
</organism>
<reference evidence="1" key="1">
    <citation type="submission" date="2022-01" db="EMBL/GenBank/DDBJ databases">
        <authorList>
            <person name="King R."/>
        </authorList>
    </citation>
    <scope>NUCLEOTIDE SEQUENCE</scope>
</reference>
<gene>
    <name evidence="1" type="ORF">PHYEVI_LOCUS8580</name>
</gene>
<sequence>MTTIKSSLAVHSFAGPCSLSEQQEKSTIECKFAHLRENYKYLQEHPEIKTFIKLLLHAVVLERPFEVRPFLCKYIDDNFKDIKKILERKGGPISKKGKPVSMAIFNKWKHSSIAKREASLCKDAEEEDDIPDFGVYSDVILDPKIIDSLMPNTSMEKICERRQTKIDKSKFSELLSEWLSTSEGNQEQFVEKKLRKSSFKDFNCYLAEMRDKGFLRKPPKLSKYEQELLMIRMTVLVGDIS</sequence>